<feature type="transmembrane region" description="Helical" evidence="9">
    <location>
        <begin position="425"/>
        <end position="448"/>
    </location>
</feature>
<comment type="function">
    <text evidence="9">Acts as a magnesium transporter.</text>
</comment>
<dbReference type="InterPro" id="IPR006669">
    <property type="entry name" value="MgtE_transporter"/>
</dbReference>
<evidence type="ECO:0000256" key="8">
    <source>
        <dbReference type="PROSITE-ProRule" id="PRU00703"/>
    </source>
</evidence>
<dbReference type="Pfam" id="PF03448">
    <property type="entry name" value="MgtE_N"/>
    <property type="match status" value="1"/>
</dbReference>
<feature type="domain" description="CBS" evidence="10">
    <location>
        <begin position="191"/>
        <end position="251"/>
    </location>
</feature>
<dbReference type="InterPro" id="IPR046342">
    <property type="entry name" value="CBS_dom_sf"/>
</dbReference>
<dbReference type="Pfam" id="PF00571">
    <property type="entry name" value="CBS"/>
    <property type="match status" value="1"/>
</dbReference>
<dbReference type="InterPro" id="IPR006667">
    <property type="entry name" value="SLC41_membr_dom"/>
</dbReference>
<dbReference type="Gene3D" id="1.25.60.10">
    <property type="entry name" value="MgtE N-terminal domain-like"/>
    <property type="match status" value="1"/>
</dbReference>
<evidence type="ECO:0000256" key="6">
    <source>
        <dbReference type="ARBA" id="ARBA00022989"/>
    </source>
</evidence>
<dbReference type="SMART" id="SM00116">
    <property type="entry name" value="CBS"/>
    <property type="match status" value="2"/>
</dbReference>
<organism evidence="11 12">
    <name type="scientific">Paradevosia shaoguanensis</name>
    <dbReference type="NCBI Taxonomy" id="1335043"/>
    <lineage>
        <taxon>Bacteria</taxon>
        <taxon>Pseudomonadati</taxon>
        <taxon>Pseudomonadota</taxon>
        <taxon>Alphaproteobacteria</taxon>
        <taxon>Hyphomicrobiales</taxon>
        <taxon>Devosiaceae</taxon>
        <taxon>Paradevosia</taxon>
    </lineage>
</organism>
<feature type="transmembrane region" description="Helical" evidence="9">
    <location>
        <begin position="355"/>
        <end position="375"/>
    </location>
</feature>
<dbReference type="SUPFAM" id="SSF161093">
    <property type="entry name" value="MgtE membrane domain-like"/>
    <property type="match status" value="1"/>
</dbReference>
<dbReference type="GO" id="GO:0005886">
    <property type="term" value="C:plasma membrane"/>
    <property type="evidence" value="ECO:0007669"/>
    <property type="project" value="UniProtKB-SubCell"/>
</dbReference>
<protein>
    <recommendedName>
        <fullName evidence="9">Magnesium transporter MgtE</fullName>
    </recommendedName>
</protein>
<evidence type="ECO:0000256" key="9">
    <source>
        <dbReference type="RuleBase" id="RU362011"/>
    </source>
</evidence>
<evidence type="ECO:0000313" key="12">
    <source>
        <dbReference type="Proteomes" id="UP001156140"/>
    </source>
</evidence>
<keyword evidence="12" id="KW-1185">Reference proteome</keyword>
<comment type="caution">
    <text evidence="9">Lacks conserved residue(s) required for the propagation of feature annotation.</text>
</comment>
<accession>A0AA41UCQ7</accession>
<keyword evidence="7 9" id="KW-0472">Membrane</keyword>
<evidence type="ECO:0000256" key="2">
    <source>
        <dbReference type="ARBA" id="ARBA00009749"/>
    </source>
</evidence>
<dbReference type="InterPro" id="IPR000644">
    <property type="entry name" value="CBS_dom"/>
</dbReference>
<keyword evidence="9" id="KW-1003">Cell membrane</keyword>
<comment type="subunit">
    <text evidence="9">Homodimer.</text>
</comment>
<dbReference type="GO" id="GO:0046872">
    <property type="term" value="F:metal ion binding"/>
    <property type="evidence" value="ECO:0007669"/>
    <property type="project" value="UniProtKB-KW"/>
</dbReference>
<dbReference type="Gene3D" id="3.10.580.10">
    <property type="entry name" value="CBS-domain"/>
    <property type="match status" value="1"/>
</dbReference>
<evidence type="ECO:0000256" key="7">
    <source>
        <dbReference type="ARBA" id="ARBA00023136"/>
    </source>
</evidence>
<keyword evidence="8" id="KW-0129">CBS domain</keyword>
<evidence type="ECO:0000256" key="3">
    <source>
        <dbReference type="ARBA" id="ARBA00022448"/>
    </source>
</evidence>
<comment type="caution">
    <text evidence="11">The sequence shown here is derived from an EMBL/GenBank/DDBJ whole genome shotgun (WGS) entry which is preliminary data.</text>
</comment>
<dbReference type="SUPFAM" id="SSF54631">
    <property type="entry name" value="CBS-domain pair"/>
    <property type="match status" value="1"/>
</dbReference>
<evidence type="ECO:0000259" key="10">
    <source>
        <dbReference type="PROSITE" id="PS51371"/>
    </source>
</evidence>
<dbReference type="InterPro" id="IPR036739">
    <property type="entry name" value="SLC41_membr_dom_sf"/>
</dbReference>
<dbReference type="Pfam" id="PF01769">
    <property type="entry name" value="MgtE"/>
    <property type="match status" value="1"/>
</dbReference>
<keyword evidence="4 9" id="KW-0812">Transmembrane</keyword>
<dbReference type="PROSITE" id="PS51371">
    <property type="entry name" value="CBS"/>
    <property type="match status" value="1"/>
</dbReference>
<gene>
    <name evidence="11" type="primary">mgtE</name>
    <name evidence="11" type="ORF">ML536_17370</name>
</gene>
<keyword evidence="6 9" id="KW-1133">Transmembrane helix</keyword>
<evidence type="ECO:0000313" key="11">
    <source>
        <dbReference type="EMBL" id="MCI0128605.1"/>
    </source>
</evidence>
<evidence type="ECO:0000256" key="1">
    <source>
        <dbReference type="ARBA" id="ARBA00004141"/>
    </source>
</evidence>
<dbReference type="Gene3D" id="1.10.357.20">
    <property type="entry name" value="SLC41 divalent cation transporters, integral membrane domain"/>
    <property type="match status" value="1"/>
</dbReference>
<keyword evidence="3 9" id="KW-0813">Transport</keyword>
<keyword evidence="5 9" id="KW-0460">Magnesium</keyword>
<feature type="transmembrane region" description="Helical" evidence="9">
    <location>
        <begin position="387"/>
        <end position="413"/>
    </location>
</feature>
<dbReference type="PANTHER" id="PTHR43773">
    <property type="entry name" value="MAGNESIUM TRANSPORTER MGTE"/>
    <property type="match status" value="1"/>
</dbReference>
<evidence type="ECO:0000256" key="4">
    <source>
        <dbReference type="ARBA" id="ARBA00022692"/>
    </source>
</evidence>
<dbReference type="PANTHER" id="PTHR43773:SF1">
    <property type="entry name" value="MAGNESIUM TRANSPORTER MGTE"/>
    <property type="match status" value="1"/>
</dbReference>
<evidence type="ECO:0000256" key="5">
    <source>
        <dbReference type="ARBA" id="ARBA00022842"/>
    </source>
</evidence>
<dbReference type="SUPFAM" id="SSF158791">
    <property type="entry name" value="MgtE N-terminal domain-like"/>
    <property type="match status" value="1"/>
</dbReference>
<dbReference type="InterPro" id="IPR006668">
    <property type="entry name" value="Mg_transptr_MgtE_intracell_dom"/>
</dbReference>
<dbReference type="GO" id="GO:0015095">
    <property type="term" value="F:magnesium ion transmembrane transporter activity"/>
    <property type="evidence" value="ECO:0007669"/>
    <property type="project" value="UniProtKB-UniRule"/>
</dbReference>
<dbReference type="Proteomes" id="UP001156140">
    <property type="component" value="Unassembled WGS sequence"/>
</dbReference>
<reference evidence="11" key="1">
    <citation type="submission" date="2022-03" db="EMBL/GenBank/DDBJ databases">
        <title>The complete genome sequence of a Methyloterrigena soli.</title>
        <authorList>
            <person name="Zi Z."/>
        </authorList>
    </citation>
    <scope>NUCLEOTIDE SEQUENCE</scope>
    <source>
        <strain evidence="11">M48</strain>
    </source>
</reference>
<keyword evidence="9" id="KW-0479">Metal-binding</keyword>
<comment type="similarity">
    <text evidence="2 9">Belongs to the SLC41A transporter family.</text>
</comment>
<sequence length="453" mass="47777">MNLTLLNRAGARNPSSVLDGFNAADSVEFLNGRPSGEAVTILGHLPLPRAAEILSQPELERAPDLLSALPDAKATRLLAALADDRAADVVGGMNVAHRAAILRRLAPPARAAIEKLLAYPEGTAGAIMTAAFIAVPETATVGETLALVRRGDGRQAVYAVAILDAPGGRLLRMATLRGLISAAPDDSVLAAAPDADPVSVVPLTPREDVARLIRRHDLLALPVVDADRHVLGLVAVDDVIDALIAEQTEDVHKFGGMGALDQPYSRVGFLPMIGKRAGWLSVLFLSEMLTASAMQHYSDELEKAVVLTLFIPLIMSSGGNSGSQATSLLVRSLALGEVRLRDWWRVALREMPTGIVLGAILGCIGVLRIAVWQYAGLFDYGPHWELIALTVAAALVGIVTFGSLAGSMLPFALKALRFDPANASAPFVATLVDVTGLVIYFSIATLILRGTVL</sequence>
<dbReference type="NCBIfam" id="TIGR00400">
    <property type="entry name" value="mgtE"/>
    <property type="match status" value="1"/>
</dbReference>
<comment type="subcellular location">
    <subcellularLocation>
        <location evidence="9">Cell membrane</location>
        <topology evidence="9">Multi-pass membrane protein</topology>
    </subcellularLocation>
    <subcellularLocation>
        <location evidence="1">Membrane</location>
        <topology evidence="1">Multi-pass membrane protein</topology>
    </subcellularLocation>
</comment>
<dbReference type="InterPro" id="IPR038076">
    <property type="entry name" value="MgtE_N_sf"/>
</dbReference>
<dbReference type="SMART" id="SM00924">
    <property type="entry name" value="MgtE_N"/>
    <property type="match status" value="1"/>
</dbReference>
<proteinExistence type="inferred from homology"/>
<dbReference type="RefSeq" id="WP_281736709.1">
    <property type="nucleotide sequence ID" value="NZ_JAKETQ010000002.1"/>
</dbReference>
<dbReference type="CDD" id="cd04606">
    <property type="entry name" value="CBS_pair_Mg_transporter"/>
    <property type="match status" value="1"/>
</dbReference>
<name>A0AA41UCQ7_9HYPH</name>
<dbReference type="EMBL" id="JALAZD010000002">
    <property type="protein sequence ID" value="MCI0128605.1"/>
    <property type="molecule type" value="Genomic_DNA"/>
</dbReference>
<dbReference type="AlphaFoldDB" id="A0AA41UCQ7"/>